<accession>A0A0F9BGC5</accession>
<dbReference type="AlphaFoldDB" id="A0A0F9BGC5"/>
<dbReference type="EMBL" id="LAZR01052205">
    <property type="protein sequence ID" value="KKK83476.1"/>
    <property type="molecule type" value="Genomic_DNA"/>
</dbReference>
<proteinExistence type="predicted"/>
<feature type="non-terminal residue" evidence="1">
    <location>
        <position position="1"/>
    </location>
</feature>
<protein>
    <submittedName>
        <fullName evidence="1">Uncharacterized protein</fullName>
    </submittedName>
</protein>
<name>A0A0F9BGC5_9ZZZZ</name>
<gene>
    <name evidence="1" type="ORF">LCGC14_2792960</name>
</gene>
<organism evidence="1">
    <name type="scientific">marine sediment metagenome</name>
    <dbReference type="NCBI Taxonomy" id="412755"/>
    <lineage>
        <taxon>unclassified sequences</taxon>
        <taxon>metagenomes</taxon>
        <taxon>ecological metagenomes</taxon>
    </lineage>
</organism>
<comment type="caution">
    <text evidence="1">The sequence shown here is derived from an EMBL/GenBank/DDBJ whole genome shotgun (WGS) entry which is preliminary data.</text>
</comment>
<sequence length="146" mass="15863">SAATAVWSATATMNPILDILNGKMLLRIKGYNPEGSILAMNSIEHKFLISYLINVKGSSIPSFSSEKVKSGVVMELLGCNVLVDEIFTSAWVYQFVSNRAATWKSFLPLTAVKIVEPLIGTKIRIAEEGECILHDPNAVHVISGTI</sequence>
<evidence type="ECO:0000313" key="1">
    <source>
        <dbReference type="EMBL" id="KKK83476.1"/>
    </source>
</evidence>
<reference evidence="1" key="1">
    <citation type="journal article" date="2015" name="Nature">
        <title>Complex archaea that bridge the gap between prokaryotes and eukaryotes.</title>
        <authorList>
            <person name="Spang A."/>
            <person name="Saw J.H."/>
            <person name="Jorgensen S.L."/>
            <person name="Zaremba-Niedzwiedzka K."/>
            <person name="Martijn J."/>
            <person name="Lind A.E."/>
            <person name="van Eijk R."/>
            <person name="Schleper C."/>
            <person name="Guy L."/>
            <person name="Ettema T.J."/>
        </authorList>
    </citation>
    <scope>NUCLEOTIDE SEQUENCE</scope>
</reference>